<feature type="transmembrane region" description="Helical" evidence="1">
    <location>
        <begin position="380"/>
        <end position="400"/>
    </location>
</feature>
<evidence type="ECO:0008006" key="4">
    <source>
        <dbReference type="Google" id="ProtNLM"/>
    </source>
</evidence>
<feature type="transmembrane region" description="Helical" evidence="1">
    <location>
        <begin position="485"/>
        <end position="506"/>
    </location>
</feature>
<dbReference type="SUPFAM" id="SSF48452">
    <property type="entry name" value="TPR-like"/>
    <property type="match status" value="1"/>
</dbReference>
<accession>A0A2N1PVF7</accession>
<feature type="transmembrane region" description="Helical" evidence="1">
    <location>
        <begin position="226"/>
        <end position="255"/>
    </location>
</feature>
<feature type="transmembrane region" description="Helical" evidence="1">
    <location>
        <begin position="95"/>
        <end position="118"/>
    </location>
</feature>
<comment type="caution">
    <text evidence="2">The sequence shown here is derived from an EMBL/GenBank/DDBJ whole genome shotgun (WGS) entry which is preliminary data.</text>
</comment>
<evidence type="ECO:0000313" key="2">
    <source>
        <dbReference type="EMBL" id="PKK92325.1"/>
    </source>
</evidence>
<protein>
    <recommendedName>
        <fullName evidence="4">O-antigen ligase domain-containing protein</fullName>
    </recommendedName>
</protein>
<evidence type="ECO:0000313" key="3">
    <source>
        <dbReference type="Proteomes" id="UP000233256"/>
    </source>
</evidence>
<feature type="transmembrane region" description="Helical" evidence="1">
    <location>
        <begin position="197"/>
        <end position="214"/>
    </location>
</feature>
<keyword evidence="1" id="KW-0812">Transmembrane</keyword>
<keyword evidence="1" id="KW-1133">Transmembrane helix</keyword>
<feature type="transmembrane region" description="Helical" evidence="1">
    <location>
        <begin position="52"/>
        <end position="70"/>
    </location>
</feature>
<dbReference type="AlphaFoldDB" id="A0A2N1PVF7"/>
<dbReference type="EMBL" id="PGXC01000001">
    <property type="protein sequence ID" value="PKK92325.1"/>
    <property type="molecule type" value="Genomic_DNA"/>
</dbReference>
<dbReference type="Gene3D" id="1.25.40.10">
    <property type="entry name" value="Tetratricopeptide repeat domain"/>
    <property type="match status" value="1"/>
</dbReference>
<sequence>MKLKARSASEKRAVKSSGEYQNLLIDPSAVIFILGALVLWPGAIDPSIPKGLLAPCLLLQAGFFTLWFCFRRRECGIAVTNSADSEYENPKFARFSAAALICLCLWMIFRLLMSSYGWHGSGLSNELIMRFMTNDSMIAMVFVLPFIRPVSAVSVVGLIELISWILTPLWLAQLISPDILGIAIVGSRVTASLGNPNILGVFAALSLVFSLGRFRLERKTRFLLKIFMDIVLLILVRSMAAAIAAAIGIASIFLIGDRKGTKGFIPAFLLAGVTVLAGNILLIMPWKSMDSGTSTFLPVLGYFGKSTNIQERRFIAMASMNASMNASMSNQFTGLGCGRAVTLIQNGLDSRYHKLRPGEVTRIPHHCHGEYLELFLEEGAAGLLFFMGIAFCLISGARELKGSVSELSKGQGFQLTLLSGILVILVDIGFSVSGRNPFVRTLLFYLCGCFAAEAGQCASDSSKSQNGSMNRKMSILWNCGVRKRLGTAVIAMMISATGLVGIFIQYQALKSSNFHFRAREILSGRQYGPGDGFSSLIGIQEAEKLLASCDPLCRGGLLALKDMAGLQMVRGKYEEAFKYLTLLEQTAPGFGDTRTLLGAASLSLGKSDEATGHFLNHFRNHGNDDTAAFNVSISMERSGNKDASLYAALAWQLLGNPDNTENFQRILKAFTPFTEMDDFINSAGYREFLQNLNN</sequence>
<gene>
    <name evidence="2" type="ORF">CVV64_02615</name>
</gene>
<reference evidence="2 3" key="1">
    <citation type="journal article" date="2017" name="ISME J.">
        <title>Potential for microbial H2 and metal transformations associated with novel bacteria and archaea in deep terrestrial subsurface sediments.</title>
        <authorList>
            <person name="Hernsdorf A.W."/>
            <person name="Amano Y."/>
            <person name="Miyakawa K."/>
            <person name="Ise K."/>
            <person name="Suzuki Y."/>
            <person name="Anantharaman K."/>
            <person name="Probst A."/>
            <person name="Burstein D."/>
            <person name="Thomas B.C."/>
            <person name="Banfield J.F."/>
        </authorList>
    </citation>
    <scope>NUCLEOTIDE SEQUENCE [LARGE SCALE GENOMIC DNA]</scope>
    <source>
        <strain evidence="2">HGW-Wallbacteria-1</strain>
    </source>
</reference>
<feature type="transmembrane region" description="Helical" evidence="1">
    <location>
        <begin position="267"/>
        <end position="286"/>
    </location>
</feature>
<keyword evidence="1" id="KW-0472">Membrane</keyword>
<organism evidence="2 3">
    <name type="scientific">Candidatus Wallbacteria bacterium HGW-Wallbacteria-1</name>
    <dbReference type="NCBI Taxonomy" id="2013854"/>
    <lineage>
        <taxon>Bacteria</taxon>
        <taxon>Candidatus Walliibacteriota</taxon>
    </lineage>
</organism>
<dbReference type="Proteomes" id="UP000233256">
    <property type="component" value="Unassembled WGS sequence"/>
</dbReference>
<feature type="transmembrane region" description="Helical" evidence="1">
    <location>
        <begin position="412"/>
        <end position="432"/>
    </location>
</feature>
<name>A0A2N1PVF7_9BACT</name>
<feature type="transmembrane region" description="Helical" evidence="1">
    <location>
        <begin position="20"/>
        <end position="40"/>
    </location>
</feature>
<dbReference type="InterPro" id="IPR011990">
    <property type="entry name" value="TPR-like_helical_dom_sf"/>
</dbReference>
<evidence type="ECO:0000256" key="1">
    <source>
        <dbReference type="SAM" id="Phobius"/>
    </source>
</evidence>
<proteinExistence type="predicted"/>